<accession>A0AA38I9L5</accession>
<dbReference type="PROSITE" id="PS50157">
    <property type="entry name" value="ZINC_FINGER_C2H2_2"/>
    <property type="match status" value="2"/>
</dbReference>
<evidence type="ECO:0000256" key="6">
    <source>
        <dbReference type="ARBA" id="ARBA00023125"/>
    </source>
</evidence>
<comment type="subcellular location">
    <subcellularLocation>
        <location evidence="1">Nucleus</location>
    </subcellularLocation>
</comment>
<name>A0AA38I9L5_9CUCU</name>
<keyword evidence="4 8" id="KW-0863">Zinc-finger</keyword>
<keyword evidence="12" id="KW-1185">Reference proteome</keyword>
<evidence type="ECO:0000256" key="7">
    <source>
        <dbReference type="ARBA" id="ARBA00023242"/>
    </source>
</evidence>
<feature type="domain" description="C2H2-type" evidence="10">
    <location>
        <begin position="133"/>
        <end position="161"/>
    </location>
</feature>
<gene>
    <name evidence="11" type="ORF">Zmor_017383</name>
</gene>
<dbReference type="GO" id="GO:0005634">
    <property type="term" value="C:nucleus"/>
    <property type="evidence" value="ECO:0007669"/>
    <property type="project" value="UniProtKB-SubCell"/>
</dbReference>
<feature type="domain" description="C2H2-type" evidence="10">
    <location>
        <begin position="105"/>
        <end position="129"/>
    </location>
</feature>
<feature type="region of interest" description="Disordered" evidence="9">
    <location>
        <begin position="23"/>
        <end position="49"/>
    </location>
</feature>
<dbReference type="GO" id="GO:0008270">
    <property type="term" value="F:zinc ion binding"/>
    <property type="evidence" value="ECO:0007669"/>
    <property type="project" value="UniProtKB-KW"/>
</dbReference>
<evidence type="ECO:0000259" key="10">
    <source>
        <dbReference type="PROSITE" id="PS50157"/>
    </source>
</evidence>
<evidence type="ECO:0000256" key="4">
    <source>
        <dbReference type="ARBA" id="ARBA00022771"/>
    </source>
</evidence>
<dbReference type="GO" id="GO:0003677">
    <property type="term" value="F:DNA binding"/>
    <property type="evidence" value="ECO:0007669"/>
    <property type="project" value="UniProtKB-KW"/>
</dbReference>
<dbReference type="SMART" id="SM00355">
    <property type="entry name" value="ZnF_C2H2"/>
    <property type="match status" value="3"/>
</dbReference>
<dbReference type="InterPro" id="IPR036236">
    <property type="entry name" value="Znf_C2H2_sf"/>
</dbReference>
<dbReference type="InterPro" id="IPR013087">
    <property type="entry name" value="Znf_C2H2_type"/>
</dbReference>
<evidence type="ECO:0000256" key="1">
    <source>
        <dbReference type="ARBA" id="ARBA00004123"/>
    </source>
</evidence>
<organism evidence="11 12">
    <name type="scientific">Zophobas morio</name>
    <dbReference type="NCBI Taxonomy" id="2755281"/>
    <lineage>
        <taxon>Eukaryota</taxon>
        <taxon>Metazoa</taxon>
        <taxon>Ecdysozoa</taxon>
        <taxon>Arthropoda</taxon>
        <taxon>Hexapoda</taxon>
        <taxon>Insecta</taxon>
        <taxon>Pterygota</taxon>
        <taxon>Neoptera</taxon>
        <taxon>Endopterygota</taxon>
        <taxon>Coleoptera</taxon>
        <taxon>Polyphaga</taxon>
        <taxon>Cucujiformia</taxon>
        <taxon>Tenebrionidae</taxon>
        <taxon>Zophobas</taxon>
    </lineage>
</organism>
<keyword evidence="5" id="KW-0862">Zinc</keyword>
<dbReference type="AlphaFoldDB" id="A0AA38I9L5"/>
<dbReference type="Gene3D" id="3.30.160.60">
    <property type="entry name" value="Classic Zinc Finger"/>
    <property type="match status" value="1"/>
</dbReference>
<keyword evidence="7" id="KW-0539">Nucleus</keyword>
<evidence type="ECO:0000256" key="5">
    <source>
        <dbReference type="ARBA" id="ARBA00022833"/>
    </source>
</evidence>
<dbReference type="Proteomes" id="UP001168821">
    <property type="component" value="Unassembled WGS sequence"/>
</dbReference>
<keyword evidence="3" id="KW-0677">Repeat</keyword>
<dbReference type="EMBL" id="JALNTZ010000005">
    <property type="protein sequence ID" value="KAJ3651334.1"/>
    <property type="molecule type" value="Genomic_DNA"/>
</dbReference>
<evidence type="ECO:0000256" key="3">
    <source>
        <dbReference type="ARBA" id="ARBA00022737"/>
    </source>
</evidence>
<sequence length="179" mass="21038">MKAYHCEDCDFKTELQFVLKQHINKHHGPQRESSEETSSDETSSEDSSKENYGCAKYYFEPNLSLKLFQHTSACTETKEKPQSVNSLKESATYSSDIKQTDEILYYCDKCLYKCKIKSNLIRHIRVFHSHRGYACDKCPFKTRYKSTLKIHINRIHLDEQAVECYKCQKCPFRPKQNVV</sequence>
<proteinExistence type="predicted"/>
<dbReference type="SUPFAM" id="SSF57667">
    <property type="entry name" value="beta-beta-alpha zinc fingers"/>
    <property type="match status" value="2"/>
</dbReference>
<protein>
    <recommendedName>
        <fullName evidence="10">C2H2-type domain-containing protein</fullName>
    </recommendedName>
</protein>
<evidence type="ECO:0000256" key="8">
    <source>
        <dbReference type="PROSITE-ProRule" id="PRU00042"/>
    </source>
</evidence>
<dbReference type="PROSITE" id="PS00028">
    <property type="entry name" value="ZINC_FINGER_C2H2_1"/>
    <property type="match status" value="1"/>
</dbReference>
<evidence type="ECO:0000256" key="2">
    <source>
        <dbReference type="ARBA" id="ARBA00022723"/>
    </source>
</evidence>
<evidence type="ECO:0000256" key="9">
    <source>
        <dbReference type="SAM" id="MobiDB-lite"/>
    </source>
</evidence>
<dbReference type="PANTHER" id="PTHR24392">
    <property type="entry name" value="ZINC FINGER PROTEIN"/>
    <property type="match status" value="1"/>
</dbReference>
<evidence type="ECO:0000313" key="11">
    <source>
        <dbReference type="EMBL" id="KAJ3651334.1"/>
    </source>
</evidence>
<evidence type="ECO:0000313" key="12">
    <source>
        <dbReference type="Proteomes" id="UP001168821"/>
    </source>
</evidence>
<keyword evidence="2" id="KW-0479">Metal-binding</keyword>
<reference evidence="11" key="1">
    <citation type="journal article" date="2023" name="G3 (Bethesda)">
        <title>Whole genome assemblies of Zophobas morio and Tenebrio molitor.</title>
        <authorList>
            <person name="Kaur S."/>
            <person name="Stinson S.A."/>
            <person name="diCenzo G.C."/>
        </authorList>
    </citation>
    <scope>NUCLEOTIDE SEQUENCE</scope>
    <source>
        <strain evidence="11">QUZm001</strain>
    </source>
</reference>
<feature type="compositionally biased region" description="Acidic residues" evidence="9">
    <location>
        <begin position="35"/>
        <end position="44"/>
    </location>
</feature>
<comment type="caution">
    <text evidence="11">The sequence shown here is derived from an EMBL/GenBank/DDBJ whole genome shotgun (WGS) entry which is preliminary data.</text>
</comment>
<keyword evidence="6" id="KW-0238">DNA-binding</keyword>